<feature type="signal peptide" evidence="1">
    <location>
        <begin position="1"/>
        <end position="22"/>
    </location>
</feature>
<dbReference type="ChiTaRS" id="FRA10AC1">
    <property type="organism name" value="human"/>
</dbReference>
<evidence type="ECO:0000313" key="2">
    <source>
        <dbReference type="EMBL" id="CCQ43845.1"/>
    </source>
</evidence>
<proteinExistence type="predicted"/>
<reference evidence="2" key="1">
    <citation type="journal article" date="2013" name="PLoS ONE">
        <title>Direct detection of alternative open reading frames translation products in human significantly expands the proteome.</title>
        <authorList>
            <person name="Vanderperre B."/>
            <person name="Lucier J.-F."/>
            <person name="Motard J."/>
            <person name="Tremblay G."/>
            <person name="Vanderperre S."/>
            <person name="Wisztorski M."/>
            <person name="Salzet M."/>
            <person name="Boisvert F.-M."/>
            <person name="Roucou X."/>
        </authorList>
    </citation>
    <scope>NUCLEOTIDE SEQUENCE</scope>
</reference>
<accession>L8E962</accession>
<dbReference type="EMBL" id="HF584348">
    <property type="protein sequence ID" value="CCQ43845.1"/>
    <property type="molecule type" value="Genomic_DNA"/>
</dbReference>
<dbReference type="OrthoDB" id="197967at2759"/>
<organism evidence="2">
    <name type="scientific">Homo sapiens</name>
    <name type="common">Human</name>
    <dbReference type="NCBI Taxonomy" id="9606"/>
    <lineage>
        <taxon>Eukaryota</taxon>
        <taxon>Metazoa</taxon>
        <taxon>Chordata</taxon>
        <taxon>Craniata</taxon>
        <taxon>Vertebrata</taxon>
        <taxon>Euteleostomi</taxon>
        <taxon>Mammalia</taxon>
        <taxon>Eutheria</taxon>
        <taxon>Euarchontoglires</taxon>
        <taxon>Primates</taxon>
        <taxon>Haplorrhini</taxon>
        <taxon>Catarrhini</taxon>
        <taxon>Hominidae</taxon>
        <taxon>Homo</taxon>
    </lineage>
</organism>
<gene>
    <name evidence="2" type="primary">FRA10AC1</name>
</gene>
<protein>
    <submittedName>
        <fullName evidence="2">Alternative protein FRA10AC1</fullName>
    </submittedName>
</protein>
<feature type="chain" id="PRO_5003988442" evidence="1">
    <location>
        <begin position="23"/>
        <end position="67"/>
    </location>
</feature>
<name>L8E962_HUMAN</name>
<sequence length="67" mass="7887">MVMEAMILILVMMNAVENPAKGKKGQLKMTYCSKNHFRKKNMERWPINKLQQNCWIGKKQEIEGFIS</sequence>
<dbReference type="AlphaFoldDB" id="L8E962"/>
<keyword evidence="1" id="KW-0732">Signal</keyword>
<evidence type="ECO:0000256" key="1">
    <source>
        <dbReference type="SAM" id="SignalP"/>
    </source>
</evidence>